<dbReference type="SMART" id="SM00052">
    <property type="entry name" value="EAL"/>
    <property type="match status" value="1"/>
</dbReference>
<protein>
    <submittedName>
        <fullName evidence="4">Diguanylate cyclase/phosphodiesterase</fullName>
    </submittedName>
</protein>
<dbReference type="Pfam" id="PF00563">
    <property type="entry name" value="EAL"/>
    <property type="match status" value="1"/>
</dbReference>
<dbReference type="AlphaFoldDB" id="A0A1I1IU29"/>
<dbReference type="GO" id="GO:0071111">
    <property type="term" value="F:cyclic-guanylate-specific phosphodiesterase activity"/>
    <property type="evidence" value="ECO:0007669"/>
    <property type="project" value="InterPro"/>
</dbReference>
<keyword evidence="5" id="KW-1185">Reference proteome</keyword>
<sequence length="643" mass="72881">MSGLKKFIYIQVSLWLVLSFISTYTVISAFKSYSSEVQLSTQRAISLYIKENPLNEEPKTYANNIKKLFNLESLKIQLNKNEVLFNQTSNLSYLPFVINKVQDLSPFIRTQFAIDPDQNLNLEFTVKMNLAADITQSTLFLMLFLILVLVITPFITLKSLMKQAADSVSEAMSNMIDNFVKSDEQNKQLDSSVAEGAVSSIFPSIARLNLFLRKKQKEVEDSALKIKSEAYKDSVTELGNRNMFVEYYSTNIEDTDKPSFGILALIRCSELQLINQTLGYQKGDAYIKDVSELVQKVIGTYSGSLCYRINSSDFAVILPNIPLKEAERIGDALQAKFTEYQQQAELSSIANTGMVAYEAKKPLGELLALVDTALSLSQSKQANAWHIQKASDVLDNVSANFGNQNWRQVIDEVLDKSRIKLMIQTISPTNRSTKAYSEILARFKTEDEQILPTASFLAMSEKLGQISHVDRLIIESAIDSIKNKNLNEQFFGINITAHSVHDEQFVIWLERLLLKNNNVSAKLIFEVSEFGLQQNVKASKRFIDMTHRVGARVTVERFGVGLTSFKFFRDLKPDFIKMDASYTRGLEEDKNNQYFMRLIVDLAHRIGVTVLAEGVETQEEKHIIEQLCLDGVQGYYIDKPRDI</sequence>
<evidence type="ECO:0000256" key="1">
    <source>
        <dbReference type="SAM" id="Phobius"/>
    </source>
</evidence>
<name>A0A1I1IU29_9GAMM</name>
<accession>A0A1I1IU29</accession>
<dbReference type="Gene3D" id="3.20.20.450">
    <property type="entry name" value="EAL domain"/>
    <property type="match status" value="1"/>
</dbReference>
<dbReference type="Proteomes" id="UP000198862">
    <property type="component" value="Unassembled WGS sequence"/>
</dbReference>
<dbReference type="InterPro" id="IPR001633">
    <property type="entry name" value="EAL_dom"/>
</dbReference>
<feature type="domain" description="EAL" evidence="2">
    <location>
        <begin position="403"/>
        <end position="643"/>
    </location>
</feature>
<dbReference type="InterPro" id="IPR050706">
    <property type="entry name" value="Cyclic-di-GMP_PDE-like"/>
</dbReference>
<feature type="domain" description="GGDEF" evidence="3">
    <location>
        <begin position="259"/>
        <end position="390"/>
    </location>
</feature>
<dbReference type="PANTHER" id="PTHR33121:SF79">
    <property type="entry name" value="CYCLIC DI-GMP PHOSPHODIESTERASE PDED-RELATED"/>
    <property type="match status" value="1"/>
</dbReference>
<feature type="transmembrane region" description="Helical" evidence="1">
    <location>
        <begin position="7"/>
        <end position="30"/>
    </location>
</feature>
<dbReference type="SMART" id="SM00267">
    <property type="entry name" value="GGDEF"/>
    <property type="match status" value="1"/>
</dbReference>
<dbReference type="InterPro" id="IPR035919">
    <property type="entry name" value="EAL_sf"/>
</dbReference>
<feature type="transmembrane region" description="Helical" evidence="1">
    <location>
        <begin position="138"/>
        <end position="157"/>
    </location>
</feature>
<dbReference type="Gene3D" id="3.30.70.270">
    <property type="match status" value="1"/>
</dbReference>
<dbReference type="InterPro" id="IPR029787">
    <property type="entry name" value="Nucleotide_cyclase"/>
</dbReference>
<dbReference type="OrthoDB" id="5894408at2"/>
<keyword evidence="1" id="KW-0472">Membrane</keyword>
<dbReference type="CDD" id="cd01948">
    <property type="entry name" value="EAL"/>
    <property type="match status" value="1"/>
</dbReference>
<evidence type="ECO:0000259" key="3">
    <source>
        <dbReference type="PROSITE" id="PS50887"/>
    </source>
</evidence>
<organism evidence="4 5">
    <name type="scientific">Pseudoalteromonas denitrificans DSM 6059</name>
    <dbReference type="NCBI Taxonomy" id="1123010"/>
    <lineage>
        <taxon>Bacteria</taxon>
        <taxon>Pseudomonadati</taxon>
        <taxon>Pseudomonadota</taxon>
        <taxon>Gammaproteobacteria</taxon>
        <taxon>Alteromonadales</taxon>
        <taxon>Pseudoalteromonadaceae</taxon>
        <taxon>Pseudoalteromonas</taxon>
    </lineage>
</organism>
<evidence type="ECO:0000313" key="5">
    <source>
        <dbReference type="Proteomes" id="UP000198862"/>
    </source>
</evidence>
<dbReference type="NCBIfam" id="TIGR00254">
    <property type="entry name" value="GGDEF"/>
    <property type="match status" value="1"/>
</dbReference>
<dbReference type="STRING" id="1123010.SAMN02745724_01548"/>
<keyword evidence="1" id="KW-0812">Transmembrane</keyword>
<reference evidence="4 5" key="1">
    <citation type="submission" date="2016-10" db="EMBL/GenBank/DDBJ databases">
        <authorList>
            <person name="de Groot N.N."/>
        </authorList>
    </citation>
    <scope>NUCLEOTIDE SEQUENCE [LARGE SCALE GENOMIC DNA]</scope>
    <source>
        <strain evidence="4 5">DSM 6059</strain>
    </source>
</reference>
<dbReference type="EMBL" id="FOLO01000008">
    <property type="protein sequence ID" value="SFC37808.1"/>
    <property type="molecule type" value="Genomic_DNA"/>
</dbReference>
<dbReference type="SUPFAM" id="SSF55073">
    <property type="entry name" value="Nucleotide cyclase"/>
    <property type="match status" value="1"/>
</dbReference>
<dbReference type="PROSITE" id="PS50883">
    <property type="entry name" value="EAL"/>
    <property type="match status" value="1"/>
</dbReference>
<dbReference type="PROSITE" id="PS50887">
    <property type="entry name" value="GGDEF"/>
    <property type="match status" value="1"/>
</dbReference>
<dbReference type="RefSeq" id="WP_091982453.1">
    <property type="nucleotide sequence ID" value="NZ_FOLO01000008.1"/>
</dbReference>
<dbReference type="SUPFAM" id="SSF141868">
    <property type="entry name" value="EAL domain-like"/>
    <property type="match status" value="1"/>
</dbReference>
<dbReference type="PANTHER" id="PTHR33121">
    <property type="entry name" value="CYCLIC DI-GMP PHOSPHODIESTERASE PDEF"/>
    <property type="match status" value="1"/>
</dbReference>
<evidence type="ECO:0000313" key="4">
    <source>
        <dbReference type="EMBL" id="SFC37808.1"/>
    </source>
</evidence>
<keyword evidence="1" id="KW-1133">Transmembrane helix</keyword>
<dbReference type="InterPro" id="IPR000160">
    <property type="entry name" value="GGDEF_dom"/>
</dbReference>
<dbReference type="Pfam" id="PF00990">
    <property type="entry name" value="GGDEF"/>
    <property type="match status" value="1"/>
</dbReference>
<dbReference type="InterPro" id="IPR043128">
    <property type="entry name" value="Rev_trsase/Diguanyl_cyclase"/>
</dbReference>
<proteinExistence type="predicted"/>
<evidence type="ECO:0000259" key="2">
    <source>
        <dbReference type="PROSITE" id="PS50883"/>
    </source>
</evidence>
<gene>
    <name evidence="4" type="ORF">SAMN02745724_01548</name>
</gene>